<dbReference type="Pfam" id="PF00665">
    <property type="entry name" value="rve"/>
    <property type="match status" value="1"/>
</dbReference>
<feature type="compositionally biased region" description="Low complexity" evidence="1">
    <location>
        <begin position="314"/>
        <end position="323"/>
    </location>
</feature>
<dbReference type="EMBL" id="MEWR01000008">
    <property type="protein sequence ID" value="OGC82324.1"/>
    <property type="molecule type" value="Genomic_DNA"/>
</dbReference>
<evidence type="ECO:0000313" key="3">
    <source>
        <dbReference type="EMBL" id="OGC82324.1"/>
    </source>
</evidence>
<name>A0A1F4XL64_9BACT</name>
<dbReference type="GO" id="GO:0015074">
    <property type="term" value="P:DNA integration"/>
    <property type="evidence" value="ECO:0007669"/>
    <property type="project" value="InterPro"/>
</dbReference>
<evidence type="ECO:0000256" key="1">
    <source>
        <dbReference type="SAM" id="MobiDB-lite"/>
    </source>
</evidence>
<dbReference type="InterPro" id="IPR001584">
    <property type="entry name" value="Integrase_cat-core"/>
</dbReference>
<dbReference type="PROSITE" id="PS50994">
    <property type="entry name" value="INTEGRASE"/>
    <property type="match status" value="1"/>
</dbReference>
<protein>
    <recommendedName>
        <fullName evidence="2">Integrase catalytic domain-containing protein</fullName>
    </recommendedName>
</protein>
<dbReference type="GO" id="GO:0003676">
    <property type="term" value="F:nucleic acid binding"/>
    <property type="evidence" value="ECO:0007669"/>
    <property type="project" value="InterPro"/>
</dbReference>
<dbReference type="InterPro" id="IPR036397">
    <property type="entry name" value="RNaseH_sf"/>
</dbReference>
<feature type="domain" description="Integrase catalytic" evidence="2">
    <location>
        <begin position="150"/>
        <end position="312"/>
    </location>
</feature>
<proteinExistence type="predicted"/>
<evidence type="ECO:0000313" key="4">
    <source>
        <dbReference type="Proteomes" id="UP000177614"/>
    </source>
</evidence>
<dbReference type="STRING" id="1817814.A2V81_02205"/>
<dbReference type="SUPFAM" id="SSF53098">
    <property type="entry name" value="Ribonuclease H-like"/>
    <property type="match status" value="1"/>
</dbReference>
<accession>A0A1F4XL64</accession>
<sequence length="334" mass="38991">MITEKAKFRAKVLVFWEKHGLQATLDAFPVKRSALYLWKQLWEAGEKKTEALNERKTVPRTKRKRLWPPEVLEGIRTLRALHPNLGEKKLYPLLQSWCESYAVVCPKPATIGRIIKDLGGLRIYPQKISHSGKVRKMKRQRILRKPKDLRPNAPGHVVALDTIERFVHGCRRYIITFEDIYTRFSFAWGTTSHASRAAQEFFALCQKAFPFPFQFVLTDNGSEFKKHFDDALRKLHLVHYHTYPRTPKINAHVERFNRTIQEEFVDYHSSLLLDPNTFNRKLIDYLIFYNIHRVHHAFQNKLSPLQFILTSPSSLTSSFPPESKTGCGYTSSCH</sequence>
<dbReference type="AlphaFoldDB" id="A0A1F4XL64"/>
<dbReference type="InterPro" id="IPR012337">
    <property type="entry name" value="RNaseH-like_sf"/>
</dbReference>
<dbReference type="Proteomes" id="UP000177614">
    <property type="component" value="Unassembled WGS sequence"/>
</dbReference>
<dbReference type="Gene3D" id="3.30.420.10">
    <property type="entry name" value="Ribonuclease H-like superfamily/Ribonuclease H"/>
    <property type="match status" value="1"/>
</dbReference>
<gene>
    <name evidence="3" type="ORF">A2V81_02205</name>
</gene>
<feature type="region of interest" description="Disordered" evidence="1">
    <location>
        <begin position="314"/>
        <end position="334"/>
    </location>
</feature>
<comment type="caution">
    <text evidence="3">The sequence shown here is derived from an EMBL/GenBank/DDBJ whole genome shotgun (WGS) entry which is preliminary data.</text>
</comment>
<organism evidence="3 4">
    <name type="scientific">Candidatus Abawacabacteria bacterium RBG_16_42_10</name>
    <dbReference type="NCBI Taxonomy" id="1817814"/>
    <lineage>
        <taxon>Bacteria</taxon>
        <taxon>Candidatus Abawacaibacteriota</taxon>
    </lineage>
</organism>
<evidence type="ECO:0000259" key="2">
    <source>
        <dbReference type="PROSITE" id="PS50994"/>
    </source>
</evidence>
<reference evidence="3 4" key="1">
    <citation type="journal article" date="2016" name="Nat. Commun.">
        <title>Thousands of microbial genomes shed light on interconnected biogeochemical processes in an aquifer system.</title>
        <authorList>
            <person name="Anantharaman K."/>
            <person name="Brown C.T."/>
            <person name="Hug L.A."/>
            <person name="Sharon I."/>
            <person name="Castelle C.J."/>
            <person name="Probst A.J."/>
            <person name="Thomas B.C."/>
            <person name="Singh A."/>
            <person name="Wilkins M.J."/>
            <person name="Karaoz U."/>
            <person name="Brodie E.L."/>
            <person name="Williams K.H."/>
            <person name="Hubbard S.S."/>
            <person name="Banfield J.F."/>
        </authorList>
    </citation>
    <scope>NUCLEOTIDE SEQUENCE [LARGE SCALE GENOMIC DNA]</scope>
</reference>